<dbReference type="InterPro" id="IPR052701">
    <property type="entry name" value="GAG_Ulvan_Degrading_Sulfatases"/>
</dbReference>
<reference evidence="2 3" key="1">
    <citation type="submission" date="2016-10" db="EMBL/GenBank/DDBJ databases">
        <authorList>
            <person name="de Groot N.N."/>
        </authorList>
    </citation>
    <scope>NUCLEOTIDE SEQUENCE [LARGE SCALE GENOMIC DNA]</scope>
    <source>
        <strain evidence="2 3">DSM 23421</strain>
    </source>
</reference>
<dbReference type="PANTHER" id="PTHR43751:SF1">
    <property type="entry name" value="SULFATASE ATSG-RELATED"/>
    <property type="match status" value="1"/>
</dbReference>
<dbReference type="EMBL" id="FNAO01000007">
    <property type="protein sequence ID" value="SDE72786.1"/>
    <property type="molecule type" value="Genomic_DNA"/>
</dbReference>
<evidence type="ECO:0000313" key="3">
    <source>
        <dbReference type="Proteomes" id="UP000199109"/>
    </source>
</evidence>
<dbReference type="Gene3D" id="3.40.720.10">
    <property type="entry name" value="Alkaline Phosphatase, subunit A"/>
    <property type="match status" value="1"/>
</dbReference>
<dbReference type="Proteomes" id="UP000199109">
    <property type="component" value="Unassembled WGS sequence"/>
</dbReference>
<dbReference type="CDD" id="cd16027">
    <property type="entry name" value="SGSH"/>
    <property type="match status" value="1"/>
</dbReference>
<dbReference type="Pfam" id="PF00884">
    <property type="entry name" value="Sulfatase"/>
    <property type="match status" value="1"/>
</dbReference>
<gene>
    <name evidence="2" type="ORF">SAMN05421636_10727</name>
</gene>
<dbReference type="STRING" id="641691.SAMN05421636_10727"/>
<sequence>MRNIKKHNITLGLFLLISISVINGQNSTKKPNILFCIADDASMKSFGAYGDTFINTPAIDSLAKQGLVFNNAYNGNPKCSPARACILTGKYSWQLKEATDHNGRFPSEFKTYPALLARKGYHVGYTGKGWGPGVYDTEDNPAGPEYNELTLTPPYKGISDIDYSGNFETFLDKNGSNAPFCFWLGAKEPHRFYELDSWKKAGKKLEEADVPPFYPDNETIRGDLLDYANEVEWFDTQVGRAIKILEEKGLLSNTLVVISSDHGMPFPRVKGQIYEEGFHVPLIAYWKGKILSGRTVDDFVSFSDLAPTFMEVTGTTRDIQMTGSSFIDILTSQKSGQIDAARDHALLGKERHDVGRSNEDGIDLGYPVRAIRTSKYLYSHNIKPERWPVGNPEFDYLNCDGSPTKSYLTDLKPEDDEYHFFEMNFDKRPEEELYDIQQDSHCMKNLAGLPEYAEEMKQLRATMEKELVSQGDPRTLGNGDVFDNYIYYGKRLDYKTGKRLPALDYVKQK</sequence>
<protein>
    <submittedName>
        <fullName evidence="2">Arylsulfatase A</fullName>
    </submittedName>
</protein>
<evidence type="ECO:0000313" key="2">
    <source>
        <dbReference type="EMBL" id="SDE72786.1"/>
    </source>
</evidence>
<dbReference type="InterPro" id="IPR000917">
    <property type="entry name" value="Sulfatase_N"/>
</dbReference>
<dbReference type="AlphaFoldDB" id="A0A1G7FA92"/>
<organism evidence="2 3">
    <name type="scientific">Pricia antarctica</name>
    <dbReference type="NCBI Taxonomy" id="641691"/>
    <lineage>
        <taxon>Bacteria</taxon>
        <taxon>Pseudomonadati</taxon>
        <taxon>Bacteroidota</taxon>
        <taxon>Flavobacteriia</taxon>
        <taxon>Flavobacteriales</taxon>
        <taxon>Flavobacteriaceae</taxon>
        <taxon>Pricia</taxon>
    </lineage>
</organism>
<dbReference type="RefSeq" id="WP_091869992.1">
    <property type="nucleotide sequence ID" value="NZ_FNAO01000007.1"/>
</dbReference>
<proteinExistence type="predicted"/>
<keyword evidence="3" id="KW-1185">Reference proteome</keyword>
<dbReference type="InterPro" id="IPR017850">
    <property type="entry name" value="Alkaline_phosphatase_core_sf"/>
</dbReference>
<dbReference type="OrthoDB" id="9789742at2"/>
<evidence type="ECO:0000259" key="1">
    <source>
        <dbReference type="Pfam" id="PF00884"/>
    </source>
</evidence>
<dbReference type="SUPFAM" id="SSF53649">
    <property type="entry name" value="Alkaline phosphatase-like"/>
    <property type="match status" value="1"/>
</dbReference>
<name>A0A1G7FA92_9FLAO</name>
<feature type="domain" description="Sulfatase N-terminal" evidence="1">
    <location>
        <begin position="31"/>
        <end position="314"/>
    </location>
</feature>
<accession>A0A1G7FA92</accession>
<dbReference type="PANTHER" id="PTHR43751">
    <property type="entry name" value="SULFATASE"/>
    <property type="match status" value="1"/>
</dbReference>